<gene>
    <name evidence="6" type="ORF">ACFPFU_02070</name>
</gene>
<dbReference type="RefSeq" id="WP_377061006.1">
    <property type="nucleotide sequence ID" value="NZ_JBHSJJ010000001.1"/>
</dbReference>
<dbReference type="InterPro" id="IPR049382">
    <property type="entry name" value="FGGY_C_2"/>
</dbReference>
<dbReference type="GO" id="GO:0016301">
    <property type="term" value="F:kinase activity"/>
    <property type="evidence" value="ECO:0007669"/>
    <property type="project" value="UniProtKB-KW"/>
</dbReference>
<keyword evidence="2 6" id="KW-0808">Transferase</keyword>
<dbReference type="EC" id="2.7.1.-" evidence="6"/>
<dbReference type="SUPFAM" id="SSF53067">
    <property type="entry name" value="Actin-like ATPase domain"/>
    <property type="match status" value="1"/>
</dbReference>
<comment type="caution">
    <text evidence="6">The sequence shown here is derived from an EMBL/GenBank/DDBJ whole genome shotgun (WGS) entry which is preliminary data.</text>
</comment>
<evidence type="ECO:0000256" key="2">
    <source>
        <dbReference type="ARBA" id="ARBA00022679"/>
    </source>
</evidence>
<protein>
    <submittedName>
        <fullName evidence="6">FGGY-family carbohydrate kinase</fullName>
        <ecNumber evidence="6">2.7.1.-</ecNumber>
    </submittedName>
</protein>
<evidence type="ECO:0000256" key="1">
    <source>
        <dbReference type="ARBA" id="ARBA00009156"/>
    </source>
</evidence>
<feature type="domain" description="Carbohydrate kinase FGGY C-terminal" evidence="5">
    <location>
        <begin position="245"/>
        <end position="440"/>
    </location>
</feature>
<name>A0ABV9SWI4_9BACT</name>
<dbReference type="CDD" id="cd07772">
    <property type="entry name" value="ASKHA_NBD_FGGY_NaCK-like"/>
    <property type="match status" value="1"/>
</dbReference>
<sequence length="447" mass="51203">MPIPVIAIFDIGKTNKKFFLFDEFLQEIKEEYVKFPTITDEDGEECDDLEKISHWVKETVKKLCEDPEYEVKALNFSTYGASFVSIDEEGQPITPIYNYLKHFPEDLHKEFYGQYPEEEINVTTASPTLGMLNSGLQLLWLKRKRPKVFKKIKYSLHLPQYISYLFTGEAVSEPTSIGCHTKLWDFPKSDYHQWVYKEGIAEKLPKTVPTTHSFEKEICGQKVQVGVGIHDSSSALASYLIKIDEPFMLISTGTWSITLNPYPDGNLTFSELQNDCLNFLSIHGKTVKASRFFLGYELDHQLEKLNRIFDKPPKYYKGIPPDGKLVQALTSGQEHPSFYPETIARTPLVAEIFPENHWDPSAYPDYETAYHHLIWGLARMQAASLKLAQGKSSIKKVYIDGGFVHNQVFIRLLKALLENYELEFSDFPLGSAYGAALMLKAYNENKV</sequence>
<dbReference type="Pfam" id="PF00370">
    <property type="entry name" value="FGGY_N"/>
    <property type="match status" value="1"/>
</dbReference>
<feature type="domain" description="Carbohydrate kinase FGGY N-terminal" evidence="4">
    <location>
        <begin position="6"/>
        <end position="216"/>
    </location>
</feature>
<organism evidence="6 7">
    <name type="scientific">Negadavirga shengliensis</name>
    <dbReference type="NCBI Taxonomy" id="1389218"/>
    <lineage>
        <taxon>Bacteria</taxon>
        <taxon>Pseudomonadati</taxon>
        <taxon>Bacteroidota</taxon>
        <taxon>Cytophagia</taxon>
        <taxon>Cytophagales</taxon>
        <taxon>Cyclobacteriaceae</taxon>
        <taxon>Negadavirga</taxon>
    </lineage>
</organism>
<dbReference type="PANTHER" id="PTHR10196">
    <property type="entry name" value="SUGAR KINASE"/>
    <property type="match status" value="1"/>
</dbReference>
<accession>A0ABV9SWI4</accession>
<dbReference type="EMBL" id="JBHSJJ010000001">
    <property type="protein sequence ID" value="MFC4870455.1"/>
    <property type="molecule type" value="Genomic_DNA"/>
</dbReference>
<dbReference type="InterPro" id="IPR018484">
    <property type="entry name" value="FGGY_N"/>
</dbReference>
<dbReference type="Pfam" id="PF21546">
    <property type="entry name" value="FGGY_C_2"/>
    <property type="match status" value="1"/>
</dbReference>
<proteinExistence type="inferred from homology"/>
<keyword evidence="7" id="KW-1185">Reference proteome</keyword>
<keyword evidence="3 6" id="KW-0418">Kinase</keyword>
<dbReference type="PANTHER" id="PTHR10196:SF69">
    <property type="entry name" value="GLYCEROL KINASE"/>
    <property type="match status" value="1"/>
</dbReference>
<comment type="similarity">
    <text evidence="1">Belongs to the FGGY kinase family.</text>
</comment>
<evidence type="ECO:0000259" key="5">
    <source>
        <dbReference type="Pfam" id="PF21546"/>
    </source>
</evidence>
<evidence type="ECO:0000313" key="6">
    <source>
        <dbReference type="EMBL" id="MFC4870455.1"/>
    </source>
</evidence>
<evidence type="ECO:0000313" key="7">
    <source>
        <dbReference type="Proteomes" id="UP001595818"/>
    </source>
</evidence>
<dbReference type="Gene3D" id="3.30.420.40">
    <property type="match status" value="2"/>
</dbReference>
<reference evidence="7" key="1">
    <citation type="journal article" date="2019" name="Int. J. Syst. Evol. Microbiol.">
        <title>The Global Catalogue of Microorganisms (GCM) 10K type strain sequencing project: providing services to taxonomists for standard genome sequencing and annotation.</title>
        <authorList>
            <consortium name="The Broad Institute Genomics Platform"/>
            <consortium name="The Broad Institute Genome Sequencing Center for Infectious Disease"/>
            <person name="Wu L."/>
            <person name="Ma J."/>
        </authorList>
    </citation>
    <scope>NUCLEOTIDE SEQUENCE [LARGE SCALE GENOMIC DNA]</scope>
    <source>
        <strain evidence="7">CGMCC 4.7466</strain>
    </source>
</reference>
<evidence type="ECO:0000256" key="3">
    <source>
        <dbReference type="ARBA" id="ARBA00022777"/>
    </source>
</evidence>
<dbReference type="InterPro" id="IPR043129">
    <property type="entry name" value="ATPase_NBD"/>
</dbReference>
<dbReference type="Proteomes" id="UP001595818">
    <property type="component" value="Unassembled WGS sequence"/>
</dbReference>
<evidence type="ECO:0000259" key="4">
    <source>
        <dbReference type="Pfam" id="PF00370"/>
    </source>
</evidence>